<dbReference type="GO" id="GO:0015416">
    <property type="term" value="F:ABC-type phosphonate transporter activity"/>
    <property type="evidence" value="ECO:0007669"/>
    <property type="project" value="InterPro"/>
</dbReference>
<feature type="transmembrane region" description="Helical" evidence="7">
    <location>
        <begin position="151"/>
        <end position="171"/>
    </location>
</feature>
<proteinExistence type="inferred from homology"/>
<gene>
    <name evidence="9" type="primary">phnE</name>
    <name evidence="9" type="ORF">G4Z02_02255</name>
</gene>
<accession>A0A7L7KQB3</accession>
<evidence type="ECO:0000256" key="7">
    <source>
        <dbReference type="RuleBase" id="RU363032"/>
    </source>
</evidence>
<dbReference type="InterPro" id="IPR005769">
    <property type="entry name" value="PhnE/PtxC"/>
</dbReference>
<dbReference type="Gene3D" id="1.10.3720.10">
    <property type="entry name" value="MetI-like"/>
    <property type="match status" value="1"/>
</dbReference>
<dbReference type="KEGG" id="xcl:G4Z02_02255"/>
<dbReference type="PANTHER" id="PTHR30043">
    <property type="entry name" value="PHOSPHONATES TRANSPORT SYSTEM PERMEASE PROTEIN"/>
    <property type="match status" value="1"/>
</dbReference>
<dbReference type="EMBL" id="CP048914">
    <property type="protein sequence ID" value="QMS84619.1"/>
    <property type="molecule type" value="Genomic_DNA"/>
</dbReference>
<dbReference type="RefSeq" id="WP_258878237.1">
    <property type="nucleotide sequence ID" value="NZ_CP048914.1"/>
</dbReference>
<protein>
    <submittedName>
        <fullName evidence="9">Phosphonate ABC transporter, permease protein PhnE</fullName>
    </submittedName>
</protein>
<evidence type="ECO:0000256" key="2">
    <source>
        <dbReference type="ARBA" id="ARBA00022448"/>
    </source>
</evidence>
<evidence type="ECO:0000313" key="10">
    <source>
        <dbReference type="Proteomes" id="UP000514720"/>
    </source>
</evidence>
<dbReference type="AlphaFoldDB" id="A0A7L7KQB3"/>
<dbReference type="PANTHER" id="PTHR30043:SF1">
    <property type="entry name" value="ABC TRANSPORT SYSTEM PERMEASE PROTEIN P69"/>
    <property type="match status" value="1"/>
</dbReference>
<evidence type="ECO:0000259" key="8">
    <source>
        <dbReference type="PROSITE" id="PS50928"/>
    </source>
</evidence>
<evidence type="ECO:0000256" key="5">
    <source>
        <dbReference type="ARBA" id="ARBA00022989"/>
    </source>
</evidence>
<feature type="transmembrane region" description="Helical" evidence="7">
    <location>
        <begin position="200"/>
        <end position="221"/>
    </location>
</feature>
<evidence type="ECO:0000256" key="4">
    <source>
        <dbReference type="ARBA" id="ARBA00022692"/>
    </source>
</evidence>
<dbReference type="InterPro" id="IPR035906">
    <property type="entry name" value="MetI-like_sf"/>
</dbReference>
<evidence type="ECO:0000256" key="3">
    <source>
        <dbReference type="ARBA" id="ARBA00022475"/>
    </source>
</evidence>
<name>A0A7L7KQB3_9MOLU</name>
<dbReference type="SUPFAM" id="SSF161098">
    <property type="entry name" value="MetI-like"/>
    <property type="match status" value="1"/>
</dbReference>
<dbReference type="GO" id="GO:0005886">
    <property type="term" value="C:plasma membrane"/>
    <property type="evidence" value="ECO:0007669"/>
    <property type="project" value="UniProtKB-SubCell"/>
</dbReference>
<keyword evidence="4 7" id="KW-0812">Transmembrane</keyword>
<feature type="transmembrane region" description="Helical" evidence="7">
    <location>
        <begin position="127"/>
        <end position="145"/>
    </location>
</feature>
<dbReference type="NCBIfam" id="TIGR01097">
    <property type="entry name" value="PhnE"/>
    <property type="match status" value="1"/>
</dbReference>
<keyword evidence="3" id="KW-1003">Cell membrane</keyword>
<feature type="domain" description="ABC transmembrane type-1" evidence="8">
    <location>
        <begin position="90"/>
        <end position="274"/>
    </location>
</feature>
<evidence type="ECO:0000256" key="1">
    <source>
        <dbReference type="ARBA" id="ARBA00004651"/>
    </source>
</evidence>
<keyword evidence="10" id="KW-1185">Reference proteome</keyword>
<keyword evidence="2 7" id="KW-0813">Transport</keyword>
<comment type="similarity">
    <text evidence="7">Belongs to the binding-protein-dependent transport system permease family.</text>
</comment>
<dbReference type="InterPro" id="IPR000515">
    <property type="entry name" value="MetI-like"/>
</dbReference>
<keyword evidence="6 7" id="KW-0472">Membrane</keyword>
<feature type="transmembrane region" description="Helical" evidence="7">
    <location>
        <begin position="31"/>
        <end position="58"/>
    </location>
</feature>
<feature type="transmembrane region" description="Helical" evidence="7">
    <location>
        <begin position="94"/>
        <end position="115"/>
    </location>
</feature>
<comment type="subcellular location">
    <subcellularLocation>
        <location evidence="1 7">Cell membrane</location>
        <topology evidence="1 7">Multi-pass membrane protein</topology>
    </subcellularLocation>
</comment>
<dbReference type="Pfam" id="PF00528">
    <property type="entry name" value="BPD_transp_1"/>
    <property type="match status" value="1"/>
</dbReference>
<keyword evidence="5 7" id="KW-1133">Transmembrane helix</keyword>
<dbReference type="Proteomes" id="UP000514720">
    <property type="component" value="Chromosome"/>
</dbReference>
<dbReference type="CDD" id="cd06261">
    <property type="entry name" value="TM_PBP2"/>
    <property type="match status" value="1"/>
</dbReference>
<evidence type="ECO:0000313" key="9">
    <source>
        <dbReference type="EMBL" id="QMS84619.1"/>
    </source>
</evidence>
<organism evidence="9 10">
    <name type="scientific">Candidatus Xianfuyuplasma coldseepsis</name>
    <dbReference type="NCBI Taxonomy" id="2782163"/>
    <lineage>
        <taxon>Bacteria</taxon>
        <taxon>Bacillati</taxon>
        <taxon>Mycoplasmatota</taxon>
        <taxon>Mollicutes</taxon>
        <taxon>Candidatus Izemoplasmatales</taxon>
        <taxon>Candidatus Izemoplasmataceae</taxon>
        <taxon>Candidatus Xianfuyuplasma</taxon>
    </lineage>
</organism>
<feature type="transmembrane region" description="Helical" evidence="7">
    <location>
        <begin position="257"/>
        <end position="277"/>
    </location>
</feature>
<sequence>MKKFLDYIRQIFAPDPIVTDQNTTVLPPKPILPYVLIAFAAILYGAAVFTDFSLITLITRLFNFKLGPVSYLKRFFPPAWDYWPKVIDPILETIQMSFLGSLIGSVLALPVAYLASQNLTKSKAVVWIIRIFLSILRTLPILIYGVFFKMIFFPGALPGTIAIALFTFSIVSKMLYERIEVLDLGAYHAIQSTGASKVKAFFVALMPEIYPIFFSISLYAFEINIRYAAILGYVGAGGIGFDLDLALKDIRNNDRTLVILVFIFVTVILIENTSRYLRRRLG</sequence>
<dbReference type="PROSITE" id="PS50928">
    <property type="entry name" value="ABC_TM1"/>
    <property type="match status" value="1"/>
</dbReference>
<reference evidence="9 10" key="1">
    <citation type="submission" date="2020-02" db="EMBL/GenBank/DDBJ databases">
        <authorList>
            <person name="Zheng R.K."/>
            <person name="Sun C.M."/>
        </authorList>
    </citation>
    <scope>NUCLEOTIDE SEQUENCE [LARGE SCALE GENOMIC DNA]</scope>
    <source>
        <strain evidence="10">zrk13</strain>
    </source>
</reference>
<evidence type="ECO:0000256" key="6">
    <source>
        <dbReference type="ARBA" id="ARBA00023136"/>
    </source>
</evidence>